<dbReference type="RefSeq" id="WP_136990616.1">
    <property type="nucleotide sequence ID" value="NZ_SZPQ01000018.1"/>
</dbReference>
<accession>A0ABY2SK08</accession>
<dbReference type="PANTHER" id="PTHR47504">
    <property type="entry name" value="RIGHT ORIGIN-BINDING PROTEIN"/>
    <property type="match status" value="1"/>
</dbReference>
<keyword evidence="6" id="KW-1185">Reference proteome</keyword>
<evidence type="ECO:0000313" key="6">
    <source>
        <dbReference type="Proteomes" id="UP000305202"/>
    </source>
</evidence>
<dbReference type="InterPro" id="IPR011256">
    <property type="entry name" value="Reg_factor_effector_dom_sf"/>
</dbReference>
<dbReference type="NCBIfam" id="NF012228">
    <property type="entry name" value="RobA_TF"/>
    <property type="match status" value="1"/>
</dbReference>
<dbReference type="SMART" id="SM00342">
    <property type="entry name" value="HTH_ARAC"/>
    <property type="match status" value="1"/>
</dbReference>
<dbReference type="Gene3D" id="1.10.10.60">
    <property type="entry name" value="Homeodomain-like"/>
    <property type="match status" value="2"/>
</dbReference>
<evidence type="ECO:0000256" key="2">
    <source>
        <dbReference type="ARBA" id="ARBA00023125"/>
    </source>
</evidence>
<dbReference type="Pfam" id="PF06445">
    <property type="entry name" value="GyrI-like"/>
    <property type="match status" value="1"/>
</dbReference>
<dbReference type="Proteomes" id="UP000305202">
    <property type="component" value="Unassembled WGS sequence"/>
</dbReference>
<dbReference type="Gene3D" id="3.20.80.10">
    <property type="entry name" value="Regulatory factor, effector binding domain"/>
    <property type="match status" value="1"/>
</dbReference>
<organism evidence="5 6">
    <name type="scientific">Martelella alba</name>
    <dbReference type="NCBI Taxonomy" id="2590451"/>
    <lineage>
        <taxon>Bacteria</taxon>
        <taxon>Pseudomonadati</taxon>
        <taxon>Pseudomonadota</taxon>
        <taxon>Alphaproteobacteria</taxon>
        <taxon>Hyphomicrobiales</taxon>
        <taxon>Aurantimonadaceae</taxon>
        <taxon>Martelella</taxon>
    </lineage>
</organism>
<evidence type="ECO:0000256" key="1">
    <source>
        <dbReference type="ARBA" id="ARBA00023015"/>
    </source>
</evidence>
<dbReference type="Pfam" id="PF12833">
    <property type="entry name" value="HTH_18"/>
    <property type="match status" value="1"/>
</dbReference>
<protein>
    <submittedName>
        <fullName evidence="5">MDR efflux pump AcrAB transcriptional activator RobA</fullName>
    </submittedName>
</protein>
<dbReference type="InterPro" id="IPR010499">
    <property type="entry name" value="AraC_E-bd"/>
</dbReference>
<name>A0ABY2SK08_9HYPH</name>
<evidence type="ECO:0000256" key="3">
    <source>
        <dbReference type="ARBA" id="ARBA00023163"/>
    </source>
</evidence>
<dbReference type="InterPro" id="IPR020449">
    <property type="entry name" value="Tscrpt_reg_AraC-type_HTH"/>
</dbReference>
<dbReference type="NCBIfam" id="NF011701">
    <property type="entry name" value="PRK15121.1"/>
    <property type="match status" value="1"/>
</dbReference>
<feature type="domain" description="HTH araC/xylS-type" evidence="4">
    <location>
        <begin position="8"/>
        <end position="106"/>
    </location>
</feature>
<dbReference type="PANTHER" id="PTHR47504:SF5">
    <property type="entry name" value="RIGHT ORIGIN-BINDING PROTEIN"/>
    <property type="match status" value="1"/>
</dbReference>
<dbReference type="PRINTS" id="PR00032">
    <property type="entry name" value="HTHARAC"/>
</dbReference>
<evidence type="ECO:0000313" key="5">
    <source>
        <dbReference type="EMBL" id="TKI05611.1"/>
    </source>
</evidence>
<comment type="caution">
    <text evidence="5">The sequence shown here is derived from an EMBL/GenBank/DDBJ whole genome shotgun (WGS) entry which is preliminary data.</text>
</comment>
<keyword evidence="2" id="KW-0238">DNA-binding</keyword>
<evidence type="ECO:0000259" key="4">
    <source>
        <dbReference type="PROSITE" id="PS01124"/>
    </source>
</evidence>
<dbReference type="SUPFAM" id="SSF55136">
    <property type="entry name" value="Probable bacterial effector-binding domain"/>
    <property type="match status" value="1"/>
</dbReference>
<dbReference type="InterPro" id="IPR050959">
    <property type="entry name" value="MarA-like"/>
</dbReference>
<dbReference type="InterPro" id="IPR009057">
    <property type="entry name" value="Homeodomain-like_sf"/>
</dbReference>
<dbReference type="EMBL" id="SZPQ01000018">
    <property type="protein sequence ID" value="TKI05611.1"/>
    <property type="molecule type" value="Genomic_DNA"/>
</dbReference>
<sequence length="293" mass="34030">MDQTEIIRGVLSWIEKSLNLPLSLDDVAAKSGYSKWHLQRMFKEATGQAMGAYIRARKLSQASVALRLTSLPILDIALQYHFDSQQTFTRAFRRQFATTPARYRRLEEWDTTTICPPILLDSPPLPSPRFITLQPMKLMGVTQSYTCNLEQVGYYRAKFRLRFWSQYIRQAGFIPPVLYGLHHIRPSHSKEDEQEVFYTTAVDYAQMRGNFIYGQLMELEGGDYAQFTFDGPTEELQDFIMTLYGTYLPMLGLTRRKGIGIERFCARDLVPSPLQTRMIHCDYFLPVKRNHVK</sequence>
<dbReference type="InterPro" id="IPR018060">
    <property type="entry name" value="HTH_AraC"/>
</dbReference>
<dbReference type="SUPFAM" id="SSF46689">
    <property type="entry name" value="Homeodomain-like"/>
    <property type="match status" value="2"/>
</dbReference>
<reference evidence="5 6" key="1">
    <citation type="submission" date="2019-04" db="EMBL/GenBank/DDBJ databases">
        <authorList>
            <person name="Li M."/>
            <person name="Gao C."/>
        </authorList>
    </citation>
    <scope>NUCLEOTIDE SEQUENCE [LARGE SCALE GENOMIC DNA]</scope>
    <source>
        <strain evidence="5 6">BGMRC 2031</strain>
    </source>
</reference>
<dbReference type="SMART" id="SM00871">
    <property type="entry name" value="AraC_E_bind"/>
    <property type="match status" value="1"/>
</dbReference>
<keyword evidence="1" id="KW-0805">Transcription regulation</keyword>
<proteinExistence type="predicted"/>
<keyword evidence="3" id="KW-0804">Transcription</keyword>
<dbReference type="InterPro" id="IPR058147">
    <property type="entry name" value="Rob"/>
</dbReference>
<dbReference type="InterPro" id="IPR029442">
    <property type="entry name" value="GyrI-like"/>
</dbReference>
<dbReference type="PROSITE" id="PS01124">
    <property type="entry name" value="HTH_ARAC_FAMILY_2"/>
    <property type="match status" value="1"/>
</dbReference>
<gene>
    <name evidence="5" type="primary">robA</name>
    <name evidence="5" type="ORF">FCN80_13135</name>
</gene>